<keyword evidence="3" id="KW-0677">Repeat</keyword>
<dbReference type="EC" id="5.2.1.8" evidence="2 7"/>
<dbReference type="InterPro" id="IPR019734">
    <property type="entry name" value="TPR_rpt"/>
</dbReference>
<gene>
    <name evidence="10" type="ORF">SCF082_LOCUS6626</name>
</gene>
<evidence type="ECO:0000256" key="8">
    <source>
        <dbReference type="SAM" id="MobiDB-lite"/>
    </source>
</evidence>
<keyword evidence="11" id="KW-1185">Reference proteome</keyword>
<dbReference type="GO" id="GO:0016853">
    <property type="term" value="F:isomerase activity"/>
    <property type="evidence" value="ECO:0007669"/>
    <property type="project" value="UniProtKB-KW"/>
</dbReference>
<dbReference type="SUPFAM" id="SSF48452">
    <property type="entry name" value="TPR-like"/>
    <property type="match status" value="1"/>
</dbReference>
<evidence type="ECO:0000259" key="9">
    <source>
        <dbReference type="PROSITE" id="PS50059"/>
    </source>
</evidence>
<sequence>MSDEEFPMTGGMGDMGDDSDMDMPSGLPEGVEKEIITDAPAGNYKQPKSGDEVTVHYVGTLASDGSQFDSSRSREKPFNFTLGKGQVIKGWDLGVATMKKGEVAKFTLSPDYAYGASGSPPAIPENATLVFEVELIDWVSKDDLFGDGGVIQLQVAEGSGWKSPKEDSEVRLSLKALNMDGSLIEDKGSMEYVMGSEILGIWGKTVEKALLKMKKGEESKLTCNNSTYAGDSHPDGLVLELKLEEVFEVTDVSPAKDKSMMKKQIKEGEGYEKPNDAAKVVLNVESAQTAGDLAGFAAKTLEFTCGEGHVCDALEFAVSAMKKGERAVLTVAGCEEPQLGLKSSEKVILTLELTSFEKAKDTWDMSEEEKVEYGAARKDVGANLFKAARYQLAMERYKKVADLFSCPKCEPVREAKCEFPLISYGYIDNYKEENKAKAIELKKACTLNKAACQLKLELYSDAKASCSTVLKDSANNVKALFRRAQAEFGLKNYLDCVKDVKKILELEPNNREARALAKNAQAGQKEEDKKSKGLFGKMCKALGKGPIPEPYKDGRDTGFGRKTIATIGSSLVAFWHVSMSIGRRRTVSPRVPSMSQVA</sequence>
<reference evidence="10 11" key="1">
    <citation type="submission" date="2024-02" db="EMBL/GenBank/DDBJ databases">
        <authorList>
            <person name="Chen Y."/>
            <person name="Shah S."/>
            <person name="Dougan E. K."/>
            <person name="Thang M."/>
            <person name="Chan C."/>
        </authorList>
    </citation>
    <scope>NUCLEOTIDE SEQUENCE [LARGE SCALE GENOMIC DNA]</scope>
</reference>
<comment type="caution">
    <text evidence="10">The sequence shown here is derived from an EMBL/GenBank/DDBJ whole genome shotgun (WGS) entry which is preliminary data.</text>
</comment>
<dbReference type="SUPFAM" id="SSF54534">
    <property type="entry name" value="FKBP-like"/>
    <property type="match status" value="3"/>
</dbReference>
<dbReference type="PROSITE" id="PS50059">
    <property type="entry name" value="FKBP_PPIASE"/>
    <property type="match status" value="1"/>
</dbReference>
<evidence type="ECO:0000256" key="1">
    <source>
        <dbReference type="ARBA" id="ARBA00000971"/>
    </source>
</evidence>
<dbReference type="Gene3D" id="3.10.50.40">
    <property type="match status" value="3"/>
</dbReference>
<evidence type="ECO:0000256" key="4">
    <source>
        <dbReference type="ARBA" id="ARBA00022803"/>
    </source>
</evidence>
<dbReference type="PANTHER" id="PTHR46512:SF9">
    <property type="entry name" value="PEPTIDYLPROLYL ISOMERASE"/>
    <property type="match status" value="1"/>
</dbReference>
<comment type="catalytic activity">
    <reaction evidence="1 7">
        <text>[protein]-peptidylproline (omega=180) = [protein]-peptidylproline (omega=0)</text>
        <dbReference type="Rhea" id="RHEA:16237"/>
        <dbReference type="Rhea" id="RHEA-COMP:10747"/>
        <dbReference type="Rhea" id="RHEA-COMP:10748"/>
        <dbReference type="ChEBI" id="CHEBI:83833"/>
        <dbReference type="ChEBI" id="CHEBI:83834"/>
        <dbReference type="EC" id="5.2.1.8"/>
    </reaction>
</comment>
<dbReference type="InterPro" id="IPR011990">
    <property type="entry name" value="TPR-like_helical_dom_sf"/>
</dbReference>
<dbReference type="Proteomes" id="UP001642464">
    <property type="component" value="Unassembled WGS sequence"/>
</dbReference>
<evidence type="ECO:0000256" key="2">
    <source>
        <dbReference type="ARBA" id="ARBA00013194"/>
    </source>
</evidence>
<accession>A0ABP0IFR2</accession>
<dbReference type="InterPro" id="IPR046357">
    <property type="entry name" value="PPIase_dom_sf"/>
</dbReference>
<protein>
    <recommendedName>
        <fullName evidence="2 7">peptidylprolyl isomerase</fullName>
        <ecNumber evidence="2 7">5.2.1.8</ecNumber>
    </recommendedName>
</protein>
<evidence type="ECO:0000313" key="11">
    <source>
        <dbReference type="Proteomes" id="UP001642464"/>
    </source>
</evidence>
<evidence type="ECO:0000256" key="3">
    <source>
        <dbReference type="ARBA" id="ARBA00022737"/>
    </source>
</evidence>
<evidence type="ECO:0000256" key="6">
    <source>
        <dbReference type="ARBA" id="ARBA00023235"/>
    </source>
</evidence>
<dbReference type="Gene3D" id="1.25.40.10">
    <property type="entry name" value="Tetratricopeptide repeat domain"/>
    <property type="match status" value="1"/>
</dbReference>
<dbReference type="EMBL" id="CAXAMM010003636">
    <property type="protein sequence ID" value="CAK9000731.1"/>
    <property type="molecule type" value="Genomic_DNA"/>
</dbReference>
<dbReference type="InterPro" id="IPR050754">
    <property type="entry name" value="FKBP4/5/8-like"/>
</dbReference>
<keyword evidence="6 7" id="KW-0413">Isomerase</keyword>
<feature type="region of interest" description="Disordered" evidence="8">
    <location>
        <begin position="1"/>
        <end position="50"/>
    </location>
</feature>
<dbReference type="PANTHER" id="PTHR46512">
    <property type="entry name" value="PEPTIDYLPROLYL ISOMERASE"/>
    <property type="match status" value="1"/>
</dbReference>
<evidence type="ECO:0000256" key="7">
    <source>
        <dbReference type="PROSITE-ProRule" id="PRU00277"/>
    </source>
</evidence>
<evidence type="ECO:0000313" key="10">
    <source>
        <dbReference type="EMBL" id="CAK9000731.1"/>
    </source>
</evidence>
<feature type="domain" description="PPIase FKBP-type" evidence="9">
    <location>
        <begin position="50"/>
        <end position="139"/>
    </location>
</feature>
<keyword evidence="5 7" id="KW-0697">Rotamase</keyword>
<proteinExistence type="predicted"/>
<evidence type="ECO:0000256" key="5">
    <source>
        <dbReference type="ARBA" id="ARBA00023110"/>
    </source>
</evidence>
<organism evidence="10 11">
    <name type="scientific">Durusdinium trenchii</name>
    <dbReference type="NCBI Taxonomy" id="1381693"/>
    <lineage>
        <taxon>Eukaryota</taxon>
        <taxon>Sar</taxon>
        <taxon>Alveolata</taxon>
        <taxon>Dinophyceae</taxon>
        <taxon>Suessiales</taxon>
        <taxon>Symbiodiniaceae</taxon>
        <taxon>Durusdinium</taxon>
    </lineage>
</organism>
<keyword evidence="4" id="KW-0802">TPR repeat</keyword>
<name>A0ABP0IFR2_9DINO</name>
<dbReference type="Pfam" id="PF00254">
    <property type="entry name" value="FKBP_C"/>
    <property type="match status" value="1"/>
</dbReference>
<dbReference type="InterPro" id="IPR001179">
    <property type="entry name" value="PPIase_FKBP_dom"/>
</dbReference>
<dbReference type="SMART" id="SM00028">
    <property type="entry name" value="TPR"/>
    <property type="match status" value="1"/>
</dbReference>